<dbReference type="InterPro" id="IPR016169">
    <property type="entry name" value="FAD-bd_PCMH_sub2"/>
</dbReference>
<keyword evidence="3" id="KW-1185">Reference proteome</keyword>
<evidence type="ECO:0008006" key="4">
    <source>
        <dbReference type="Google" id="ProtNLM"/>
    </source>
</evidence>
<dbReference type="Proteomes" id="UP001586593">
    <property type="component" value="Unassembled WGS sequence"/>
</dbReference>
<feature type="signal peptide" evidence="1">
    <location>
        <begin position="1"/>
        <end position="20"/>
    </location>
</feature>
<organism evidence="2 3">
    <name type="scientific">Phialemonium thermophilum</name>
    <dbReference type="NCBI Taxonomy" id="223376"/>
    <lineage>
        <taxon>Eukaryota</taxon>
        <taxon>Fungi</taxon>
        <taxon>Dikarya</taxon>
        <taxon>Ascomycota</taxon>
        <taxon>Pezizomycotina</taxon>
        <taxon>Sordariomycetes</taxon>
        <taxon>Sordariomycetidae</taxon>
        <taxon>Cephalothecales</taxon>
        <taxon>Cephalothecaceae</taxon>
        <taxon>Phialemonium</taxon>
    </lineage>
</organism>
<accession>A0ABR3VIW8</accession>
<reference evidence="2 3" key="1">
    <citation type="journal article" date="2024" name="Commun. Biol.">
        <title>Comparative genomic analysis of thermophilic fungi reveals convergent evolutionary adaptations and gene losses.</title>
        <authorList>
            <person name="Steindorff A.S."/>
            <person name="Aguilar-Pontes M.V."/>
            <person name="Robinson A.J."/>
            <person name="Andreopoulos B."/>
            <person name="LaButti K."/>
            <person name="Kuo A."/>
            <person name="Mondo S."/>
            <person name="Riley R."/>
            <person name="Otillar R."/>
            <person name="Haridas S."/>
            <person name="Lipzen A."/>
            <person name="Grimwood J."/>
            <person name="Schmutz J."/>
            <person name="Clum A."/>
            <person name="Reid I.D."/>
            <person name="Moisan M.C."/>
            <person name="Butler G."/>
            <person name="Nguyen T.T.M."/>
            <person name="Dewar K."/>
            <person name="Conant G."/>
            <person name="Drula E."/>
            <person name="Henrissat B."/>
            <person name="Hansel C."/>
            <person name="Singer S."/>
            <person name="Hutchinson M.I."/>
            <person name="de Vries R.P."/>
            <person name="Natvig D.O."/>
            <person name="Powell A.J."/>
            <person name="Tsang A."/>
            <person name="Grigoriev I.V."/>
        </authorList>
    </citation>
    <scope>NUCLEOTIDE SEQUENCE [LARGE SCALE GENOMIC DNA]</scope>
    <source>
        <strain evidence="2 3">ATCC 24622</strain>
    </source>
</reference>
<proteinExistence type="predicted"/>
<gene>
    <name evidence="2" type="ORF">VTK73DRAFT_3515</name>
</gene>
<keyword evidence="1" id="KW-0732">Signal</keyword>
<protein>
    <recommendedName>
        <fullName evidence="4">FAD linked oxidase N-terminal domain-containing protein</fullName>
    </recommendedName>
</protein>
<evidence type="ECO:0000313" key="2">
    <source>
        <dbReference type="EMBL" id="KAL1841308.1"/>
    </source>
</evidence>
<feature type="chain" id="PRO_5045949348" description="FAD linked oxidase N-terminal domain-containing protein" evidence="1">
    <location>
        <begin position="21"/>
        <end position="209"/>
    </location>
</feature>
<comment type="caution">
    <text evidence="2">The sequence shown here is derived from an EMBL/GenBank/DDBJ whole genome shotgun (WGS) entry which is preliminary data.</text>
</comment>
<evidence type="ECO:0000313" key="3">
    <source>
        <dbReference type="Proteomes" id="UP001586593"/>
    </source>
</evidence>
<sequence length="209" mass="22196">MLDVLRFLVPAAIAAAGVQGANHSCKNIPGDPGWPSASSWAALNKTVGGRLIATVPAASVCHKKPYHDYNETACDDLKTVWDFPQAHFTYPSEIGSAWFQNGSCDPFTPASQPCRLGNYASYSINVTGAADVVAGVQFAKKNNVRLVIKNTGSDVLGRSTGKGSLLLWTFNLKTTQILPSYSASYYQGPAIRIGAGIMVEEAMAAATRP</sequence>
<evidence type="ECO:0000256" key="1">
    <source>
        <dbReference type="SAM" id="SignalP"/>
    </source>
</evidence>
<dbReference type="SUPFAM" id="SSF56176">
    <property type="entry name" value="FAD-binding/transporter-associated domain-like"/>
    <property type="match status" value="1"/>
</dbReference>
<dbReference type="InterPro" id="IPR036318">
    <property type="entry name" value="FAD-bd_PCMH-like_sf"/>
</dbReference>
<dbReference type="Gene3D" id="3.30.465.10">
    <property type="match status" value="1"/>
</dbReference>
<name>A0ABR3VIW8_9PEZI</name>
<dbReference type="EMBL" id="JAZHXJ010002092">
    <property type="protein sequence ID" value="KAL1841308.1"/>
    <property type="molecule type" value="Genomic_DNA"/>
</dbReference>